<feature type="region of interest" description="Disordered" evidence="1">
    <location>
        <begin position="1"/>
        <end position="26"/>
    </location>
</feature>
<organism evidence="2">
    <name type="scientific">Anopheles sinensis</name>
    <name type="common">Mosquito</name>
    <dbReference type="NCBI Taxonomy" id="74873"/>
    <lineage>
        <taxon>Eukaryota</taxon>
        <taxon>Metazoa</taxon>
        <taxon>Ecdysozoa</taxon>
        <taxon>Arthropoda</taxon>
        <taxon>Hexapoda</taxon>
        <taxon>Insecta</taxon>
        <taxon>Pterygota</taxon>
        <taxon>Neoptera</taxon>
        <taxon>Endopterygota</taxon>
        <taxon>Diptera</taxon>
        <taxon>Nematocera</taxon>
        <taxon>Culicoidea</taxon>
        <taxon>Culicidae</taxon>
        <taxon>Anophelinae</taxon>
        <taxon>Anopheles</taxon>
    </lineage>
</organism>
<name>A0A084VEU6_ANOSI</name>
<dbReference type="VEuPathDB" id="VectorBase:ASIC003620"/>
<evidence type="ECO:0000256" key="1">
    <source>
        <dbReference type="SAM" id="MobiDB-lite"/>
    </source>
</evidence>
<evidence type="ECO:0000313" key="2">
    <source>
        <dbReference type="EMBL" id="KFB36490.1"/>
    </source>
</evidence>
<proteinExistence type="predicted"/>
<evidence type="ECO:0000313" key="4">
    <source>
        <dbReference type="Proteomes" id="UP000030765"/>
    </source>
</evidence>
<protein>
    <submittedName>
        <fullName evidence="2 3">Uncharacterized protein</fullName>
    </submittedName>
</protein>
<evidence type="ECO:0000313" key="3">
    <source>
        <dbReference type="EnsemblMetazoa" id="ASIC003620-PA"/>
    </source>
</evidence>
<dbReference type="AlphaFoldDB" id="A0A084VEU6"/>
<keyword evidence="4" id="KW-1185">Reference proteome</keyword>
<reference evidence="3" key="2">
    <citation type="submission" date="2020-05" db="UniProtKB">
        <authorList>
            <consortium name="EnsemblMetazoa"/>
        </authorList>
    </citation>
    <scope>IDENTIFICATION</scope>
</reference>
<dbReference type="EMBL" id="KE524780">
    <property type="protein sequence ID" value="KFB36490.1"/>
    <property type="molecule type" value="Genomic_DNA"/>
</dbReference>
<gene>
    <name evidence="2" type="ORF">ZHAS_00003620</name>
</gene>
<accession>A0A084VEU6</accession>
<sequence length="110" mass="12481">MVNDRIPILRKRGPEQEANLEESSVQASTRKEAKFLSVKHTFAVGRMDYAPVPERFRSAEAFEGRLNEGEIRKRPLCGCSLHAFCILPNSFRAMARNHPEPNAETGARER</sequence>
<dbReference type="EMBL" id="ATLV01012311">
    <property type="status" value="NOT_ANNOTATED_CDS"/>
    <property type="molecule type" value="Genomic_DNA"/>
</dbReference>
<dbReference type="Proteomes" id="UP000030765">
    <property type="component" value="Unassembled WGS sequence"/>
</dbReference>
<reference evidence="2 4" key="1">
    <citation type="journal article" date="2014" name="BMC Genomics">
        <title>Genome sequence of Anopheles sinensis provides insight into genetics basis of mosquito competence for malaria parasites.</title>
        <authorList>
            <person name="Zhou D."/>
            <person name="Zhang D."/>
            <person name="Ding G."/>
            <person name="Shi L."/>
            <person name="Hou Q."/>
            <person name="Ye Y."/>
            <person name="Xu Y."/>
            <person name="Zhou H."/>
            <person name="Xiong C."/>
            <person name="Li S."/>
            <person name="Yu J."/>
            <person name="Hong S."/>
            <person name="Yu X."/>
            <person name="Zou P."/>
            <person name="Chen C."/>
            <person name="Chang X."/>
            <person name="Wang W."/>
            <person name="Lv Y."/>
            <person name="Sun Y."/>
            <person name="Ma L."/>
            <person name="Shen B."/>
            <person name="Zhu C."/>
        </authorList>
    </citation>
    <scope>NUCLEOTIDE SEQUENCE [LARGE SCALE GENOMIC DNA]</scope>
</reference>
<dbReference type="EnsemblMetazoa" id="ASIC003620-RA">
    <property type="protein sequence ID" value="ASIC003620-PA"/>
    <property type="gene ID" value="ASIC003620"/>
</dbReference>